<dbReference type="PANTHER" id="PTHR36838:SF1">
    <property type="entry name" value="SLR1864 PROTEIN"/>
    <property type="match status" value="1"/>
</dbReference>
<keyword evidence="4" id="KW-1003">Cell membrane</keyword>
<dbReference type="eggNOG" id="COG0679">
    <property type="taxonomic scope" value="Bacteria"/>
</dbReference>
<keyword evidence="3" id="KW-0813">Transport</keyword>
<evidence type="ECO:0000256" key="2">
    <source>
        <dbReference type="ARBA" id="ARBA00010145"/>
    </source>
</evidence>
<evidence type="ECO:0000256" key="8">
    <source>
        <dbReference type="SAM" id="Phobius"/>
    </source>
</evidence>
<feature type="transmembrane region" description="Helical" evidence="8">
    <location>
        <begin position="57"/>
        <end position="78"/>
    </location>
</feature>
<evidence type="ECO:0000256" key="6">
    <source>
        <dbReference type="ARBA" id="ARBA00022989"/>
    </source>
</evidence>
<dbReference type="GO" id="GO:0005886">
    <property type="term" value="C:plasma membrane"/>
    <property type="evidence" value="ECO:0007669"/>
    <property type="project" value="UniProtKB-SubCell"/>
</dbReference>
<protein>
    <submittedName>
        <fullName evidence="9">Auxin Efflux Carrier</fullName>
    </submittedName>
</protein>
<proteinExistence type="inferred from homology"/>
<name>H1Y7K7_9SPHI</name>
<gene>
    <name evidence="9" type="ORF">Mucpa_5354</name>
</gene>
<evidence type="ECO:0000313" key="9">
    <source>
        <dbReference type="EMBL" id="EHQ29428.1"/>
    </source>
</evidence>
<dbReference type="HOGENOM" id="CLU_056175_5_0_10"/>
<dbReference type="GO" id="GO:0055085">
    <property type="term" value="P:transmembrane transport"/>
    <property type="evidence" value="ECO:0007669"/>
    <property type="project" value="InterPro"/>
</dbReference>
<feature type="transmembrane region" description="Helical" evidence="8">
    <location>
        <begin position="274"/>
        <end position="297"/>
    </location>
</feature>
<organism evidence="9 10">
    <name type="scientific">Mucilaginibacter paludis DSM 18603</name>
    <dbReference type="NCBI Taxonomy" id="714943"/>
    <lineage>
        <taxon>Bacteria</taxon>
        <taxon>Pseudomonadati</taxon>
        <taxon>Bacteroidota</taxon>
        <taxon>Sphingobacteriia</taxon>
        <taxon>Sphingobacteriales</taxon>
        <taxon>Sphingobacteriaceae</taxon>
        <taxon>Mucilaginibacter</taxon>
    </lineage>
</organism>
<dbReference type="Pfam" id="PF03547">
    <property type="entry name" value="Mem_trans"/>
    <property type="match status" value="1"/>
</dbReference>
<feature type="transmembrane region" description="Helical" evidence="8">
    <location>
        <begin position="158"/>
        <end position="177"/>
    </location>
</feature>
<comment type="subcellular location">
    <subcellularLocation>
        <location evidence="1">Cell membrane</location>
        <topology evidence="1">Multi-pass membrane protein</topology>
    </subcellularLocation>
</comment>
<dbReference type="InterPro" id="IPR004776">
    <property type="entry name" value="Mem_transp_PIN-like"/>
</dbReference>
<keyword evidence="7 8" id="KW-0472">Membrane</keyword>
<evidence type="ECO:0000256" key="3">
    <source>
        <dbReference type="ARBA" id="ARBA00022448"/>
    </source>
</evidence>
<dbReference type="Proteomes" id="UP000002774">
    <property type="component" value="Chromosome"/>
</dbReference>
<feature type="transmembrane region" description="Helical" evidence="8">
    <location>
        <begin position="117"/>
        <end position="138"/>
    </location>
</feature>
<feature type="transmembrane region" description="Helical" evidence="8">
    <location>
        <begin position="189"/>
        <end position="207"/>
    </location>
</feature>
<dbReference type="InterPro" id="IPR038770">
    <property type="entry name" value="Na+/solute_symporter_sf"/>
</dbReference>
<feature type="transmembrane region" description="Helical" evidence="8">
    <location>
        <begin position="219"/>
        <end position="241"/>
    </location>
</feature>
<dbReference type="RefSeq" id="WP_008510629.1">
    <property type="nucleotide sequence ID" value="NZ_CM001403.1"/>
</dbReference>
<dbReference type="PANTHER" id="PTHR36838">
    <property type="entry name" value="AUXIN EFFLUX CARRIER FAMILY PROTEIN"/>
    <property type="match status" value="1"/>
</dbReference>
<sequence>MANFILIAVCIIAGMLFRHSKTLPADTHRGINAWIIYIALPAVSFKYLPHIVWSTNLLAPVLAPVIVWLGGWCFVKLYKKNRPIDGYTEGGLRLSSGLGNTSFVGFPLIAAYFGEQYLSTAIICDQVTFLLLSTIGVITAINASKKQALSAGLILKKVLRFPPFLGCVAALSIPHFVSLAPLDSFFDKLAGTVAPLALFSIGLQLRFNGWRNEVKPISLALLYKLIVAPVLVMLVFFALSFKGIVSQISIFEAAMPTLLTSSVVADEYGLNPKLSYLIIGIGIILSLLTTGIWYLVLRGMA</sequence>
<reference evidence="9" key="1">
    <citation type="submission" date="2011-09" db="EMBL/GenBank/DDBJ databases">
        <title>The permanent draft genome of Mucilaginibacter paludis DSM 18603.</title>
        <authorList>
            <consortium name="US DOE Joint Genome Institute (JGI-PGF)"/>
            <person name="Lucas S."/>
            <person name="Han J."/>
            <person name="Lapidus A."/>
            <person name="Bruce D."/>
            <person name="Goodwin L."/>
            <person name="Pitluck S."/>
            <person name="Peters L."/>
            <person name="Kyrpides N."/>
            <person name="Mavromatis K."/>
            <person name="Ivanova N."/>
            <person name="Mikhailova N."/>
            <person name="Held B."/>
            <person name="Detter J.C."/>
            <person name="Tapia R."/>
            <person name="Han C."/>
            <person name="Land M."/>
            <person name="Hauser L."/>
            <person name="Markowitz V."/>
            <person name="Cheng J.-F."/>
            <person name="Hugenholtz P."/>
            <person name="Woyke T."/>
            <person name="Wu D."/>
            <person name="Tindall B."/>
            <person name="Brambilla E."/>
            <person name="Klenk H.-P."/>
            <person name="Eisen J.A."/>
        </authorList>
    </citation>
    <scope>NUCLEOTIDE SEQUENCE [LARGE SCALE GENOMIC DNA]</scope>
    <source>
        <strain evidence="9">DSM 18603</strain>
    </source>
</reference>
<dbReference type="OrthoDB" id="9786183at2"/>
<keyword evidence="5 8" id="KW-0812">Transmembrane</keyword>
<feature type="transmembrane region" description="Helical" evidence="8">
    <location>
        <begin position="90"/>
        <end position="111"/>
    </location>
</feature>
<dbReference type="AlphaFoldDB" id="H1Y7K7"/>
<evidence type="ECO:0000256" key="4">
    <source>
        <dbReference type="ARBA" id="ARBA00022475"/>
    </source>
</evidence>
<accession>H1Y7K7</accession>
<dbReference type="STRING" id="714943.Mucpa_5354"/>
<evidence type="ECO:0000256" key="1">
    <source>
        <dbReference type="ARBA" id="ARBA00004651"/>
    </source>
</evidence>
<keyword evidence="6 8" id="KW-1133">Transmembrane helix</keyword>
<comment type="similarity">
    <text evidence="2">Belongs to the auxin efflux carrier (TC 2.A.69) family.</text>
</comment>
<dbReference type="EMBL" id="CM001403">
    <property type="protein sequence ID" value="EHQ29428.1"/>
    <property type="molecule type" value="Genomic_DNA"/>
</dbReference>
<evidence type="ECO:0000256" key="7">
    <source>
        <dbReference type="ARBA" id="ARBA00023136"/>
    </source>
</evidence>
<dbReference type="Gene3D" id="1.20.1530.20">
    <property type="match status" value="1"/>
</dbReference>
<evidence type="ECO:0000313" key="10">
    <source>
        <dbReference type="Proteomes" id="UP000002774"/>
    </source>
</evidence>
<keyword evidence="10" id="KW-1185">Reference proteome</keyword>
<evidence type="ECO:0000256" key="5">
    <source>
        <dbReference type="ARBA" id="ARBA00022692"/>
    </source>
</evidence>